<evidence type="ECO:0000256" key="3">
    <source>
        <dbReference type="SAM" id="Coils"/>
    </source>
</evidence>
<keyword evidence="4" id="KW-1133">Transmembrane helix</keyword>
<keyword evidence="7" id="KW-1185">Reference proteome</keyword>
<dbReference type="CDD" id="cd03590">
    <property type="entry name" value="CLECT_DC-SIGN_like"/>
    <property type="match status" value="1"/>
</dbReference>
<dbReference type="Gene3D" id="3.10.100.10">
    <property type="entry name" value="Mannose-Binding Protein A, subunit A"/>
    <property type="match status" value="1"/>
</dbReference>
<organism evidence="6 7">
    <name type="scientific">Lepisosteus oculatus</name>
    <name type="common">Spotted gar</name>
    <dbReference type="NCBI Taxonomy" id="7918"/>
    <lineage>
        <taxon>Eukaryota</taxon>
        <taxon>Metazoa</taxon>
        <taxon>Chordata</taxon>
        <taxon>Craniata</taxon>
        <taxon>Vertebrata</taxon>
        <taxon>Euteleostomi</taxon>
        <taxon>Actinopterygii</taxon>
        <taxon>Neopterygii</taxon>
        <taxon>Holostei</taxon>
        <taxon>Semionotiformes</taxon>
        <taxon>Lepisosteidae</taxon>
        <taxon>Lepisosteus</taxon>
    </lineage>
</organism>
<accession>W5MK74</accession>
<dbReference type="Bgee" id="ENSLOCG00000007260">
    <property type="expression patterns" value="Expressed in ovary and 12 other cell types or tissues"/>
</dbReference>
<dbReference type="GeneTree" id="ENSGT01030000234575"/>
<dbReference type="SMART" id="SM00034">
    <property type="entry name" value="CLECT"/>
    <property type="match status" value="1"/>
</dbReference>
<name>W5MK74_LEPOC</name>
<dbReference type="Pfam" id="PF00059">
    <property type="entry name" value="Lectin_C"/>
    <property type="match status" value="1"/>
</dbReference>
<keyword evidence="2" id="KW-0430">Lectin</keyword>
<dbReference type="InterPro" id="IPR016186">
    <property type="entry name" value="C-type_lectin-like/link_sf"/>
</dbReference>
<dbReference type="InterPro" id="IPR001304">
    <property type="entry name" value="C-type_lectin-like"/>
</dbReference>
<reference evidence="6" key="3">
    <citation type="submission" date="2025-09" db="UniProtKB">
        <authorList>
            <consortium name="Ensembl"/>
        </authorList>
    </citation>
    <scope>IDENTIFICATION</scope>
</reference>
<comment type="subcellular location">
    <subcellularLocation>
        <location evidence="1">Cell membrane</location>
        <topology evidence="1">Single-pass type II membrane protein</topology>
    </subcellularLocation>
</comment>
<dbReference type="EMBL" id="AHAT01034803">
    <property type="status" value="NOT_ANNOTATED_CDS"/>
    <property type="molecule type" value="Genomic_DNA"/>
</dbReference>
<proteinExistence type="predicted"/>
<reference evidence="7" key="1">
    <citation type="submission" date="2011-12" db="EMBL/GenBank/DDBJ databases">
        <title>The Draft Genome of Lepisosteus oculatus.</title>
        <authorList>
            <consortium name="The Broad Institute Genome Assembly &amp; Analysis Group"/>
            <consortium name="Computational R&amp;D Group"/>
            <consortium name="and Sequencing Platform"/>
            <person name="Di Palma F."/>
            <person name="Alfoldi J."/>
            <person name="Johnson J."/>
            <person name="Berlin A."/>
            <person name="Gnerre S."/>
            <person name="Jaffe D."/>
            <person name="MacCallum I."/>
            <person name="Young S."/>
            <person name="Walker B.J."/>
            <person name="Lander E.S."/>
            <person name="Lindblad-Toh K."/>
        </authorList>
    </citation>
    <scope>NUCLEOTIDE SEQUENCE [LARGE SCALE GENOMIC DNA]</scope>
</reference>
<dbReference type="GO" id="GO:0030246">
    <property type="term" value="F:carbohydrate binding"/>
    <property type="evidence" value="ECO:0000318"/>
    <property type="project" value="GO_Central"/>
</dbReference>
<dbReference type="AlphaFoldDB" id="W5MK74"/>
<evidence type="ECO:0000256" key="2">
    <source>
        <dbReference type="ARBA" id="ARBA00022734"/>
    </source>
</evidence>
<dbReference type="GO" id="GO:0006955">
    <property type="term" value="P:immune response"/>
    <property type="evidence" value="ECO:0000318"/>
    <property type="project" value="GO_Central"/>
</dbReference>
<evidence type="ECO:0000313" key="6">
    <source>
        <dbReference type="Ensembl" id="ENSLOCP00000008783.1"/>
    </source>
</evidence>
<dbReference type="Proteomes" id="UP000018468">
    <property type="component" value="Linkage group LG26"/>
</dbReference>
<evidence type="ECO:0000256" key="1">
    <source>
        <dbReference type="ARBA" id="ARBA00004401"/>
    </source>
</evidence>
<dbReference type="InterPro" id="IPR050828">
    <property type="entry name" value="C-type_lectin/matrix_domain"/>
</dbReference>
<keyword evidence="4" id="KW-0812">Transmembrane</keyword>
<dbReference type="eggNOG" id="KOG4297">
    <property type="taxonomic scope" value="Eukaryota"/>
</dbReference>
<dbReference type="Ensembl" id="ENSLOCT00000008794.1">
    <property type="protein sequence ID" value="ENSLOCP00000008783.1"/>
    <property type="gene ID" value="ENSLOCG00000007260.1"/>
</dbReference>
<dbReference type="GO" id="GO:0009897">
    <property type="term" value="C:external side of plasma membrane"/>
    <property type="evidence" value="ECO:0000318"/>
    <property type="project" value="GO_Central"/>
</dbReference>
<dbReference type="SUPFAM" id="SSF56436">
    <property type="entry name" value="C-type lectin-like"/>
    <property type="match status" value="1"/>
</dbReference>
<dbReference type="PANTHER" id="PTHR45710:SF26">
    <property type="entry name" value="RH26557P"/>
    <property type="match status" value="1"/>
</dbReference>
<feature type="domain" description="C-type lectin" evidence="5">
    <location>
        <begin position="158"/>
        <end position="272"/>
    </location>
</feature>
<reference evidence="6" key="2">
    <citation type="submission" date="2025-08" db="UniProtKB">
        <authorList>
            <consortium name="Ensembl"/>
        </authorList>
    </citation>
    <scope>IDENTIFICATION</scope>
</reference>
<sequence>MSDELQCVTLKPSLESGSGVQVPAVKPASSPPYRLAAVCLGLLCAVLMIVIIALSIYFGSIAHSASEDHRSQIQTNSLLKEELDQLKADYSTLIAASDELKKEYSNQTAANRNLSREKMQLFTQLSKKFPILDLYCPIKLSASQERICNPCPQGWKRFKSKCYYFSTDEMSWNESLFQCQSLGANLAIIKNKEQQNFIRKHTGGNYFWIGLTDNAKEGNWRWVDGSSVNETEMFWATGEPDNQYKEEGELSSPADCAVSLPSKNQWTDLYCDFVDILRVCETDALNLATV</sequence>
<dbReference type="GO" id="GO:0038187">
    <property type="term" value="F:pattern recognition receptor activity"/>
    <property type="evidence" value="ECO:0000318"/>
    <property type="project" value="GO_Central"/>
</dbReference>
<dbReference type="InterPro" id="IPR016187">
    <property type="entry name" value="CTDL_fold"/>
</dbReference>
<protein>
    <recommendedName>
        <fullName evidence="5">C-type lectin domain-containing protein</fullName>
    </recommendedName>
</protein>
<dbReference type="PANTHER" id="PTHR45710">
    <property type="entry name" value="C-TYPE LECTIN DOMAIN-CONTAINING PROTEIN 180"/>
    <property type="match status" value="1"/>
</dbReference>
<keyword evidence="3" id="KW-0175">Coiled coil</keyword>
<feature type="coiled-coil region" evidence="3">
    <location>
        <begin position="69"/>
        <end position="117"/>
    </location>
</feature>
<keyword evidence="4" id="KW-0472">Membrane</keyword>
<evidence type="ECO:0000256" key="4">
    <source>
        <dbReference type="SAM" id="Phobius"/>
    </source>
</evidence>
<dbReference type="STRING" id="7918.ENSLOCP00000008783"/>
<evidence type="ECO:0000259" key="5">
    <source>
        <dbReference type="PROSITE" id="PS50041"/>
    </source>
</evidence>
<dbReference type="HOGENOM" id="CLU_049894_7_0_1"/>
<dbReference type="PROSITE" id="PS50041">
    <property type="entry name" value="C_TYPE_LECTIN_2"/>
    <property type="match status" value="1"/>
</dbReference>
<evidence type="ECO:0000313" key="7">
    <source>
        <dbReference type="Proteomes" id="UP000018468"/>
    </source>
</evidence>
<dbReference type="OMA" id="ASHRRIC"/>
<dbReference type="InParanoid" id="W5MK74"/>
<feature type="transmembrane region" description="Helical" evidence="4">
    <location>
        <begin position="35"/>
        <end position="58"/>
    </location>
</feature>
<dbReference type="InterPro" id="IPR033989">
    <property type="entry name" value="CD209-like_CTLD"/>
</dbReference>